<evidence type="ECO:0000256" key="7">
    <source>
        <dbReference type="ARBA" id="ARBA00023136"/>
    </source>
</evidence>
<dbReference type="Proteomes" id="UP000887568">
    <property type="component" value="Unplaced"/>
</dbReference>
<feature type="chain" id="PRO_5038034566" description="Cadherin domain-containing protein" evidence="11">
    <location>
        <begin position="30"/>
        <end position="1900"/>
    </location>
</feature>
<feature type="domain" description="Cadherin" evidence="12">
    <location>
        <begin position="58"/>
        <end position="166"/>
    </location>
</feature>
<evidence type="ECO:0000259" key="12">
    <source>
        <dbReference type="PROSITE" id="PS50268"/>
    </source>
</evidence>
<keyword evidence="5" id="KW-0130">Cell adhesion</keyword>
<dbReference type="Gene3D" id="2.60.40.60">
    <property type="entry name" value="Cadherins"/>
    <property type="match status" value="11"/>
</dbReference>
<proteinExistence type="predicted"/>
<comment type="subcellular location">
    <subcellularLocation>
        <location evidence="1">Membrane</location>
    </subcellularLocation>
</comment>
<evidence type="ECO:0000256" key="3">
    <source>
        <dbReference type="ARBA" id="ARBA00022737"/>
    </source>
</evidence>
<feature type="domain" description="Cadherin" evidence="12">
    <location>
        <begin position="764"/>
        <end position="848"/>
    </location>
</feature>
<feature type="domain" description="Cadherin" evidence="12">
    <location>
        <begin position="1170"/>
        <end position="1293"/>
    </location>
</feature>
<feature type="compositionally biased region" description="Low complexity" evidence="9">
    <location>
        <begin position="1759"/>
        <end position="1777"/>
    </location>
</feature>
<dbReference type="CDD" id="cd11304">
    <property type="entry name" value="Cadherin_repeat"/>
    <property type="match status" value="9"/>
</dbReference>
<keyword evidence="11" id="KW-0732">Signal</keyword>
<dbReference type="InterPro" id="IPR015919">
    <property type="entry name" value="Cadherin-like_sf"/>
</dbReference>
<feature type="signal peptide" evidence="11">
    <location>
        <begin position="1"/>
        <end position="29"/>
    </location>
</feature>
<feature type="domain" description="Cadherin" evidence="12">
    <location>
        <begin position="951"/>
        <end position="1056"/>
    </location>
</feature>
<evidence type="ECO:0000313" key="14">
    <source>
        <dbReference type="Proteomes" id="UP000887568"/>
    </source>
</evidence>
<feature type="transmembrane region" description="Helical" evidence="10">
    <location>
        <begin position="1401"/>
        <end position="1424"/>
    </location>
</feature>
<dbReference type="InterPro" id="IPR056989">
    <property type="entry name" value="PCDH15_12th_dom"/>
</dbReference>
<feature type="domain" description="Cadherin" evidence="12">
    <location>
        <begin position="167"/>
        <end position="278"/>
    </location>
</feature>
<dbReference type="GO" id="GO:0005886">
    <property type="term" value="C:plasma membrane"/>
    <property type="evidence" value="ECO:0007669"/>
    <property type="project" value="InterPro"/>
</dbReference>
<evidence type="ECO:0000256" key="10">
    <source>
        <dbReference type="SAM" id="Phobius"/>
    </source>
</evidence>
<evidence type="ECO:0000256" key="11">
    <source>
        <dbReference type="SAM" id="SignalP"/>
    </source>
</evidence>
<feature type="compositionally biased region" description="Basic and acidic residues" evidence="9">
    <location>
        <begin position="1855"/>
        <end position="1869"/>
    </location>
</feature>
<dbReference type="InterPro" id="IPR020894">
    <property type="entry name" value="Cadherin_CS"/>
</dbReference>
<evidence type="ECO:0000256" key="8">
    <source>
        <dbReference type="PROSITE-ProRule" id="PRU00043"/>
    </source>
</evidence>
<feature type="compositionally biased region" description="Low complexity" evidence="9">
    <location>
        <begin position="1608"/>
        <end position="1630"/>
    </location>
</feature>
<dbReference type="GO" id="GO:0005509">
    <property type="term" value="F:calcium ion binding"/>
    <property type="evidence" value="ECO:0007669"/>
    <property type="project" value="UniProtKB-UniRule"/>
</dbReference>
<dbReference type="Pfam" id="PF00028">
    <property type="entry name" value="Cadherin"/>
    <property type="match status" value="5"/>
</dbReference>
<keyword evidence="14" id="KW-1185">Reference proteome</keyword>
<dbReference type="PROSITE" id="PS00232">
    <property type="entry name" value="CADHERIN_1"/>
    <property type="match status" value="5"/>
</dbReference>
<keyword evidence="4 8" id="KW-0106">Calcium</keyword>
<dbReference type="FunFam" id="2.60.40.60:FF:000020">
    <property type="entry name" value="Dachsous cadherin-related 1b"/>
    <property type="match status" value="1"/>
</dbReference>
<feature type="compositionally biased region" description="Pro residues" evidence="9">
    <location>
        <begin position="1664"/>
        <end position="1676"/>
    </location>
</feature>
<feature type="compositionally biased region" description="Low complexity" evidence="9">
    <location>
        <begin position="1590"/>
        <end position="1600"/>
    </location>
</feature>
<dbReference type="PRINTS" id="PR00205">
    <property type="entry name" value="CADHERIN"/>
</dbReference>
<feature type="compositionally biased region" description="Basic and acidic residues" evidence="9">
    <location>
        <begin position="1653"/>
        <end position="1663"/>
    </location>
</feature>
<keyword evidence="3" id="KW-0677">Repeat</keyword>
<name>A0A914A8R1_PATMI</name>
<evidence type="ECO:0000256" key="6">
    <source>
        <dbReference type="ARBA" id="ARBA00022989"/>
    </source>
</evidence>
<feature type="domain" description="Cadherin" evidence="12">
    <location>
        <begin position="1063"/>
        <end position="1169"/>
    </location>
</feature>
<feature type="compositionally biased region" description="Basic and acidic residues" evidence="9">
    <location>
        <begin position="1743"/>
        <end position="1757"/>
    </location>
</feature>
<dbReference type="GO" id="GO:0005911">
    <property type="term" value="C:cell-cell junction"/>
    <property type="evidence" value="ECO:0007669"/>
    <property type="project" value="TreeGrafter"/>
</dbReference>
<dbReference type="PROSITE" id="PS50268">
    <property type="entry name" value="CADHERIN_2"/>
    <property type="match status" value="11"/>
</dbReference>
<feature type="domain" description="Cadherin" evidence="12">
    <location>
        <begin position="646"/>
        <end position="745"/>
    </location>
</feature>
<feature type="region of interest" description="Disordered" evidence="9">
    <location>
        <begin position="1590"/>
        <end position="1880"/>
    </location>
</feature>
<dbReference type="SMART" id="SM00112">
    <property type="entry name" value="CA"/>
    <property type="match status" value="10"/>
</dbReference>
<feature type="compositionally biased region" description="Polar residues" evidence="9">
    <location>
        <begin position="1638"/>
        <end position="1649"/>
    </location>
</feature>
<keyword evidence="7 10" id="KW-0472">Membrane</keyword>
<feature type="domain" description="Cadherin" evidence="12">
    <location>
        <begin position="404"/>
        <end position="524"/>
    </location>
</feature>
<feature type="domain" description="Cadherin" evidence="12">
    <location>
        <begin position="532"/>
        <end position="645"/>
    </location>
</feature>
<feature type="domain" description="Cadherin" evidence="12">
    <location>
        <begin position="849"/>
        <end position="950"/>
    </location>
</feature>
<dbReference type="PANTHER" id="PTHR24025">
    <property type="entry name" value="DESMOGLEIN FAMILY MEMBER"/>
    <property type="match status" value="1"/>
</dbReference>
<feature type="compositionally biased region" description="Polar residues" evidence="9">
    <location>
        <begin position="1727"/>
        <end position="1738"/>
    </location>
</feature>
<dbReference type="Pfam" id="PF23206">
    <property type="entry name" value="PCDH15_12th"/>
    <property type="match status" value="1"/>
</dbReference>
<dbReference type="InterPro" id="IPR050971">
    <property type="entry name" value="Cadherin-domain_protein"/>
</dbReference>
<feature type="compositionally biased region" description="Polar residues" evidence="9">
    <location>
        <begin position="1701"/>
        <end position="1716"/>
    </location>
</feature>
<evidence type="ECO:0000256" key="4">
    <source>
        <dbReference type="ARBA" id="ARBA00022837"/>
    </source>
</evidence>
<dbReference type="PANTHER" id="PTHR24025:SF23">
    <property type="entry name" value="NEURAL-CADHERIN"/>
    <property type="match status" value="1"/>
</dbReference>
<evidence type="ECO:0000256" key="5">
    <source>
        <dbReference type="ARBA" id="ARBA00022889"/>
    </source>
</evidence>
<keyword evidence="6 10" id="KW-1133">Transmembrane helix</keyword>
<evidence type="ECO:0000313" key="13">
    <source>
        <dbReference type="EnsemblMetazoa" id="XP_038060153.1"/>
    </source>
</evidence>
<protein>
    <recommendedName>
        <fullName evidence="12">Cadherin domain-containing protein</fullName>
    </recommendedName>
</protein>
<sequence>MMAVYRRDVIAEFLLCVVVLLWQITQHHCGASGSSHNIYRRQAVDFDDLDCLRNDNTTSNIISFSIREDALPWDRIGVLPLKGQPAGENRTISLTITQSEQSQFVFLNVSEKTLLLAQPVDPDMENQPTRLNLELTCNALNLPFPFHSDYRISINILNINDNWPMFVGLPYQTNLSELTLVDSIIFNGISAVDMDGLNSNGQVIYSVEYNPADPDASSYFTIKNGGRGEVWLLQPLDYETKRTWDVLISARDNGEQPLSNTTILRINVIDGEDLPPQFLPCNFTGGNCEPVTYSTTILEKTNVTGPLVFEPGPISAIDADLDVSTDGPIHYSLSAGFPPEYINYFRMDPDTGEVYLLQPVNRADFKEFTLGVMATESASEGGLHAITSAKVTVQEVNEHRPVFTQDSYQGYVYENSRVGTQVSMSKDSMVPLKLHATDMDVEPGRPLMLSYFLSDATAHFILEAGPDGSFAYIVVSSNQLNREVVNNYTIRALAVENDTFDMLQSQDAVISITVLDVNDNAPEFVPNRYSSGDNRYSATVEEDAEAGTIIMTLSTTDMDSPPHEPVEFVIKYISNDGRTKFGQAQATNSSVHIILEENGTILEGEEYSISMEAVDGGQSPQPLVSEVVYIEITVVPANVSHAPSFEQSVYEASASEGLPVGAFVTTVVATDQDEEDTVYYNITAGNIDNVFTVDSTSGEVKVVGTLNREDVPSYELTIQASDGSLSSTCTLLITILDVNDNNPVFNSSLPTNFLVLEGLRDEFVGQVMAYDIDEPDTPNSEIQYSLVSDTFRIDADNGSIYTIVALDREQKDRYELEVIATDQAASPRSTALQVVVVVQDVNDNGPVFERSQYSTDVVENYLAEDFLILQALDRDETAVLEYLITSGDTQIFSIVPETGNMSLLKELDYEKMQSYTLEVTVRDTENDEATNATTTVTVNVLDENDHDPVFAMNSYKGAVLRTADLGTIAASGIRAIDGDFPNTTNSQVFYSLTPASVYFTIPDPSEGTVVTKTSLQNAPDEHNLTIVAYDNGNPSRSRTASLVILVRMERPVFPQSVYMVDDLKEEEPPGTNVVELQASANQGDQIEYDIIAGDPDGKFELVSLNNVGTIKTLQVLDRENISSYSLMVQANVVEATTSGGNGRKRRQTDSNVVEVVIDLVDINDNVPTFGKTAYFIGVSDSAGIGTRVITMTAIDLDSNNNSLIDYSMTARPTSNSGNQIDKPAVDSFSIDTSTGVIKTAIAELAAEPRIFTYTVRGQERFGPPQNVANTSVMISLINEDNRAVLVTNISPSLLGDNQALLEAALEELLGAEVVIEDVGVRLYGDDLEKSDPSGSDVQFYAINTETGEPFTTDELLELLQDVSKLDAVLQGISPDGRVIEVRKPRTGRRPVTSDAEPTVEAIALLCLAVALFILCILAIAVVVVSWKNVYVVNRPPDSGDKSWSLRRRPTQKSYSLVLGYRREMEREKQARLYLPMYNTFNPYSTAEDHEIPGPSVPDGRIFTTPSAANPVYFDDHAIQVNPRSACDSDTSPIVGAGLDDSDGRLLFEEGAPSFLKPRETQEHTIDFENELSSDDLADEATAAANSIAAAVRNGGSQKSSQRSRNRSSRSGSHSKTPSSSGPPSYSSSGTITKDETSPNESSKIHQVSTIPYRHGEATPREPIRPPPLFDPRPTPTSDPRSPFESGSYDNLGADLGDGFSPTGSPVSAARTDSSLSTHKDDLAGPSGSRSTPWEPSNQKHSHVALDDYQVKLVHMENRQSSQKQPKTSSSKETTTKSNAPTRKGSRKKHKRAGRPHRHRENRSSSTSSDEGMNRALSDSSGKMHSSSGRPKGSSSRSRKRRASDQDSNISFGVAEGKKYPSDSRDHNENEMAQTNPDLLKPIYQYTQPPWNERDIMNTVL</sequence>
<dbReference type="OMA" id="NNMANAK"/>
<dbReference type="RefSeq" id="XP_038060153.1">
    <property type="nucleotide sequence ID" value="XM_038204225.1"/>
</dbReference>
<reference evidence="13" key="1">
    <citation type="submission" date="2022-11" db="UniProtKB">
        <authorList>
            <consortium name="EnsemblMetazoa"/>
        </authorList>
    </citation>
    <scope>IDENTIFICATION</scope>
</reference>
<evidence type="ECO:0000256" key="9">
    <source>
        <dbReference type="SAM" id="MobiDB-lite"/>
    </source>
</evidence>
<accession>A0A914A8R1</accession>
<dbReference type="InterPro" id="IPR002126">
    <property type="entry name" value="Cadherin-like_dom"/>
</dbReference>
<dbReference type="OrthoDB" id="10029135at2759"/>
<dbReference type="FunFam" id="2.60.40.60:FF:000092">
    <property type="entry name" value="Protocadherin 8"/>
    <property type="match status" value="1"/>
</dbReference>
<dbReference type="CTD" id="65217"/>
<organism evidence="13 14">
    <name type="scientific">Patiria miniata</name>
    <name type="common">Bat star</name>
    <name type="synonym">Asterina miniata</name>
    <dbReference type="NCBI Taxonomy" id="46514"/>
    <lineage>
        <taxon>Eukaryota</taxon>
        <taxon>Metazoa</taxon>
        <taxon>Echinodermata</taxon>
        <taxon>Eleutherozoa</taxon>
        <taxon>Asterozoa</taxon>
        <taxon>Asteroidea</taxon>
        <taxon>Valvatacea</taxon>
        <taxon>Valvatida</taxon>
        <taxon>Asterinidae</taxon>
        <taxon>Patiria</taxon>
    </lineage>
</organism>
<evidence type="ECO:0000256" key="2">
    <source>
        <dbReference type="ARBA" id="ARBA00022692"/>
    </source>
</evidence>
<dbReference type="SUPFAM" id="SSF49313">
    <property type="entry name" value="Cadherin-like"/>
    <property type="match status" value="10"/>
</dbReference>
<dbReference type="EnsemblMetazoa" id="XM_038204225.1">
    <property type="protein sequence ID" value="XP_038060153.1"/>
    <property type="gene ID" value="LOC119731169"/>
</dbReference>
<feature type="domain" description="Cadherin" evidence="12">
    <location>
        <begin position="289"/>
        <end position="403"/>
    </location>
</feature>
<dbReference type="GO" id="GO:0007156">
    <property type="term" value="P:homophilic cell adhesion via plasma membrane adhesion molecules"/>
    <property type="evidence" value="ECO:0007669"/>
    <property type="project" value="InterPro"/>
</dbReference>
<keyword evidence="2 10" id="KW-0812">Transmembrane</keyword>
<dbReference type="GeneID" id="119731169"/>
<feature type="compositionally biased region" description="Basic residues" evidence="9">
    <location>
        <begin position="1783"/>
        <end position="1800"/>
    </location>
</feature>
<evidence type="ECO:0000256" key="1">
    <source>
        <dbReference type="ARBA" id="ARBA00004370"/>
    </source>
</evidence>
<feature type="compositionally biased region" description="Low complexity" evidence="9">
    <location>
        <begin position="1817"/>
        <end position="1835"/>
    </location>
</feature>